<dbReference type="EMBL" id="JAPEIS010000001">
    <property type="protein sequence ID" value="KAJ8071869.1"/>
    <property type="molecule type" value="Genomic_DNA"/>
</dbReference>
<dbReference type="Proteomes" id="UP001152300">
    <property type="component" value="Unassembled WGS sequence"/>
</dbReference>
<evidence type="ECO:0000256" key="1">
    <source>
        <dbReference type="SAM" id="Phobius"/>
    </source>
</evidence>
<dbReference type="AlphaFoldDB" id="A0A9X0DQF3"/>
<organism evidence="2 3">
    <name type="scientific">Sclerotinia nivalis</name>
    <dbReference type="NCBI Taxonomy" id="352851"/>
    <lineage>
        <taxon>Eukaryota</taxon>
        <taxon>Fungi</taxon>
        <taxon>Dikarya</taxon>
        <taxon>Ascomycota</taxon>
        <taxon>Pezizomycotina</taxon>
        <taxon>Leotiomycetes</taxon>
        <taxon>Helotiales</taxon>
        <taxon>Sclerotiniaceae</taxon>
        <taxon>Sclerotinia</taxon>
    </lineage>
</organism>
<keyword evidence="1" id="KW-0812">Transmembrane</keyword>
<feature type="transmembrane region" description="Helical" evidence="1">
    <location>
        <begin position="67"/>
        <end position="88"/>
    </location>
</feature>
<accession>A0A9X0DQF3</accession>
<sequence length="115" mass="13585">MDVIRNYRAREETRYRPHRHHNTGELIVFISKMTYILCPAPSLKIFDYQNAKSRSLKVCSFLLPPRYVLRHLSLGCIWIGHVMGWFFYYSILTAEMTQKAVFDKHAALHSFSFSI</sequence>
<feature type="transmembrane region" description="Helical" evidence="1">
    <location>
        <begin position="26"/>
        <end position="46"/>
    </location>
</feature>
<proteinExistence type="predicted"/>
<evidence type="ECO:0000313" key="3">
    <source>
        <dbReference type="Proteomes" id="UP001152300"/>
    </source>
</evidence>
<name>A0A9X0DQF3_9HELO</name>
<keyword evidence="1" id="KW-1133">Transmembrane helix</keyword>
<reference evidence="2" key="1">
    <citation type="submission" date="2022-11" db="EMBL/GenBank/DDBJ databases">
        <title>Genome Resource of Sclerotinia nivalis Strain SnTB1, a Plant Pathogen Isolated from American Ginseng.</title>
        <authorList>
            <person name="Fan S."/>
        </authorList>
    </citation>
    <scope>NUCLEOTIDE SEQUENCE</scope>
    <source>
        <strain evidence="2">SnTB1</strain>
    </source>
</reference>
<evidence type="ECO:0000313" key="2">
    <source>
        <dbReference type="EMBL" id="KAJ8071869.1"/>
    </source>
</evidence>
<gene>
    <name evidence="2" type="ORF">OCU04_002177</name>
</gene>
<keyword evidence="3" id="KW-1185">Reference proteome</keyword>
<keyword evidence="1" id="KW-0472">Membrane</keyword>
<protein>
    <submittedName>
        <fullName evidence="2">Uncharacterized protein</fullName>
    </submittedName>
</protein>
<comment type="caution">
    <text evidence="2">The sequence shown here is derived from an EMBL/GenBank/DDBJ whole genome shotgun (WGS) entry which is preliminary data.</text>
</comment>